<feature type="signal peptide" evidence="2">
    <location>
        <begin position="1"/>
        <end position="24"/>
    </location>
</feature>
<evidence type="ECO:0000313" key="4">
    <source>
        <dbReference type="Proteomes" id="UP001156102"/>
    </source>
</evidence>
<keyword evidence="1" id="KW-0472">Membrane</keyword>
<dbReference type="EMBL" id="JANCLT010000002">
    <property type="protein sequence ID" value="MCP8967821.1"/>
    <property type="molecule type" value="Genomic_DNA"/>
</dbReference>
<feature type="chain" id="PRO_5041313287" description="LPXTG cell wall anchor domain-containing protein" evidence="2">
    <location>
        <begin position="25"/>
        <end position="104"/>
    </location>
</feature>
<organism evidence="3 4">
    <name type="scientific">Ectobacillus ponti</name>
    <dbReference type="NCBI Taxonomy" id="2961894"/>
    <lineage>
        <taxon>Bacteria</taxon>
        <taxon>Bacillati</taxon>
        <taxon>Bacillota</taxon>
        <taxon>Bacilli</taxon>
        <taxon>Bacillales</taxon>
        <taxon>Bacillaceae</taxon>
        <taxon>Ectobacillus</taxon>
    </lineage>
</organism>
<protein>
    <recommendedName>
        <fullName evidence="5">LPXTG cell wall anchor domain-containing protein</fullName>
    </recommendedName>
</protein>
<reference evidence="3" key="1">
    <citation type="submission" date="2022-07" db="EMBL/GenBank/DDBJ databases">
        <authorList>
            <person name="Li W.-J."/>
            <person name="Deng Q.-Q."/>
        </authorList>
    </citation>
    <scope>NUCLEOTIDE SEQUENCE</scope>
    <source>
        <strain evidence="3">SYSU M60031</strain>
    </source>
</reference>
<keyword evidence="1" id="KW-0812">Transmembrane</keyword>
<evidence type="ECO:0008006" key="5">
    <source>
        <dbReference type="Google" id="ProtNLM"/>
    </source>
</evidence>
<evidence type="ECO:0000256" key="2">
    <source>
        <dbReference type="SAM" id="SignalP"/>
    </source>
</evidence>
<keyword evidence="4" id="KW-1185">Reference proteome</keyword>
<evidence type="ECO:0000313" key="3">
    <source>
        <dbReference type="EMBL" id="MCP8967821.1"/>
    </source>
</evidence>
<accession>A0AA41X2P8</accession>
<dbReference type="AlphaFoldDB" id="A0AA41X2P8"/>
<keyword evidence="1" id="KW-1133">Transmembrane helix</keyword>
<dbReference type="Proteomes" id="UP001156102">
    <property type="component" value="Unassembled WGS sequence"/>
</dbReference>
<gene>
    <name evidence="3" type="ORF">NK662_04620</name>
</gene>
<proteinExistence type="predicted"/>
<evidence type="ECO:0000256" key="1">
    <source>
        <dbReference type="SAM" id="Phobius"/>
    </source>
</evidence>
<name>A0AA41X2P8_9BACI</name>
<keyword evidence="2" id="KW-0732">Signal</keyword>
<sequence>MKKLFLLFTILLLWLQVPHPQAAAAPKAKVPLLHQSQPAGAADLSLPRQNPPGTDSNNLLQSIIPKLHSLSTSTIILIASLAVLGFTANIAFLLWRSRRSTKRE</sequence>
<comment type="caution">
    <text evidence="3">The sequence shown here is derived from an EMBL/GenBank/DDBJ whole genome shotgun (WGS) entry which is preliminary data.</text>
</comment>
<feature type="transmembrane region" description="Helical" evidence="1">
    <location>
        <begin position="75"/>
        <end position="95"/>
    </location>
</feature>
<dbReference type="RefSeq" id="WP_254757735.1">
    <property type="nucleotide sequence ID" value="NZ_JANCLT010000002.1"/>
</dbReference>